<reference evidence="2 3" key="1">
    <citation type="journal article" date="2021" name="Elife">
        <title>Chloroplast acquisition without the gene transfer in kleptoplastic sea slugs, Plakobranchus ocellatus.</title>
        <authorList>
            <person name="Maeda T."/>
            <person name="Takahashi S."/>
            <person name="Yoshida T."/>
            <person name="Shimamura S."/>
            <person name="Takaki Y."/>
            <person name="Nagai Y."/>
            <person name="Toyoda A."/>
            <person name="Suzuki Y."/>
            <person name="Arimoto A."/>
            <person name="Ishii H."/>
            <person name="Satoh N."/>
            <person name="Nishiyama T."/>
            <person name="Hasebe M."/>
            <person name="Maruyama T."/>
            <person name="Minagawa J."/>
            <person name="Obokata J."/>
            <person name="Shigenobu S."/>
        </authorList>
    </citation>
    <scope>NUCLEOTIDE SEQUENCE [LARGE SCALE GENOMIC DNA]</scope>
</reference>
<sequence>MAGLEPAKEASLHISGRTHKPLSHQSPWAATPQQGNLRLSGNPLDQSASDRARTRDRRVPEISGRTR</sequence>
<dbReference type="EMBL" id="BLXT01005841">
    <property type="protein sequence ID" value="GFO26471.1"/>
    <property type="molecule type" value="Genomic_DNA"/>
</dbReference>
<name>A0AAV4BTE8_9GAST</name>
<comment type="caution">
    <text evidence="2">The sequence shown here is derived from an EMBL/GenBank/DDBJ whole genome shotgun (WGS) entry which is preliminary data.</text>
</comment>
<protein>
    <submittedName>
        <fullName evidence="2">Uncharacterized protein</fullName>
    </submittedName>
</protein>
<dbReference type="AlphaFoldDB" id="A0AAV4BTE8"/>
<feature type="region of interest" description="Disordered" evidence="1">
    <location>
        <begin position="1"/>
        <end position="67"/>
    </location>
</feature>
<feature type="compositionally biased region" description="Basic and acidic residues" evidence="1">
    <location>
        <begin position="1"/>
        <end position="11"/>
    </location>
</feature>
<feature type="compositionally biased region" description="Basic and acidic residues" evidence="1">
    <location>
        <begin position="48"/>
        <end position="60"/>
    </location>
</feature>
<proteinExistence type="predicted"/>
<organism evidence="2 3">
    <name type="scientific">Plakobranchus ocellatus</name>
    <dbReference type="NCBI Taxonomy" id="259542"/>
    <lineage>
        <taxon>Eukaryota</taxon>
        <taxon>Metazoa</taxon>
        <taxon>Spiralia</taxon>
        <taxon>Lophotrochozoa</taxon>
        <taxon>Mollusca</taxon>
        <taxon>Gastropoda</taxon>
        <taxon>Heterobranchia</taxon>
        <taxon>Euthyneura</taxon>
        <taxon>Panpulmonata</taxon>
        <taxon>Sacoglossa</taxon>
        <taxon>Placobranchoidea</taxon>
        <taxon>Plakobranchidae</taxon>
        <taxon>Plakobranchus</taxon>
    </lineage>
</organism>
<feature type="compositionally biased region" description="Polar residues" evidence="1">
    <location>
        <begin position="23"/>
        <end position="46"/>
    </location>
</feature>
<evidence type="ECO:0000313" key="2">
    <source>
        <dbReference type="EMBL" id="GFO26471.1"/>
    </source>
</evidence>
<evidence type="ECO:0000256" key="1">
    <source>
        <dbReference type="SAM" id="MobiDB-lite"/>
    </source>
</evidence>
<keyword evidence="3" id="KW-1185">Reference proteome</keyword>
<dbReference type="Proteomes" id="UP000735302">
    <property type="component" value="Unassembled WGS sequence"/>
</dbReference>
<accession>A0AAV4BTE8</accession>
<gene>
    <name evidence="2" type="ORF">PoB_005297600</name>
</gene>
<evidence type="ECO:0000313" key="3">
    <source>
        <dbReference type="Proteomes" id="UP000735302"/>
    </source>
</evidence>